<evidence type="ECO:0000259" key="1">
    <source>
        <dbReference type="Pfam" id="PF00535"/>
    </source>
</evidence>
<dbReference type="RefSeq" id="WP_379852231.1">
    <property type="nucleotide sequence ID" value="NZ_JBHZPY010000010.1"/>
</dbReference>
<evidence type="ECO:0000313" key="3">
    <source>
        <dbReference type="Proteomes" id="UP001600107"/>
    </source>
</evidence>
<feature type="domain" description="Glycosyltransferase 2-like" evidence="1">
    <location>
        <begin position="11"/>
        <end position="140"/>
    </location>
</feature>
<protein>
    <submittedName>
        <fullName evidence="2">Glycosyltransferase family 2 protein</fullName>
    </submittedName>
</protein>
<gene>
    <name evidence="2" type="ORF">ACFX5F_11780</name>
</gene>
<accession>A0ABW6I6J7</accession>
<name>A0ABW6I6J7_9FLAO</name>
<proteinExistence type="predicted"/>
<dbReference type="Gene3D" id="3.90.550.10">
    <property type="entry name" value="Spore Coat Polysaccharide Biosynthesis Protein SpsA, Chain A"/>
    <property type="match status" value="1"/>
</dbReference>
<dbReference type="PANTHER" id="PTHR22916">
    <property type="entry name" value="GLYCOSYLTRANSFERASE"/>
    <property type="match status" value="1"/>
</dbReference>
<sequence length="314" mass="36386">MDQIINRPVVSVIMPAYNASSYIQESINSVIAQTFSNWELIIIDDGSIDNTWSIIENNRNQNHRIKVFHQENGKQGKARNLGIAHAQGIYIAFLDADDLWMPEKLEIQLQEIKEKNVDLVFSDSYIFSDSNVSDKTRKMNTLHLSLKDVEALKLFLEGNRIPILTVLAKKEKIDLVSGFTEKMFIQNAEDYHLWLKMIINECVFYGSEKTLASYRLHDKSSTSEDKIASKQLPEVFFDLIQNNPEVKHIILIALKKILRKQYSGRTYTKSDFYFVIDENCRYLDKQLSAPCYKLINFFLGINITKKFLNHFLNG</sequence>
<dbReference type="Proteomes" id="UP001600107">
    <property type="component" value="Unassembled WGS sequence"/>
</dbReference>
<evidence type="ECO:0000313" key="2">
    <source>
        <dbReference type="EMBL" id="MFE3871899.1"/>
    </source>
</evidence>
<dbReference type="SUPFAM" id="SSF53448">
    <property type="entry name" value="Nucleotide-diphospho-sugar transferases"/>
    <property type="match status" value="1"/>
</dbReference>
<dbReference type="InterPro" id="IPR001173">
    <property type="entry name" value="Glyco_trans_2-like"/>
</dbReference>
<dbReference type="PANTHER" id="PTHR22916:SF3">
    <property type="entry name" value="UDP-GLCNAC:BETAGAL BETA-1,3-N-ACETYLGLUCOSAMINYLTRANSFERASE-LIKE PROTEIN 1"/>
    <property type="match status" value="1"/>
</dbReference>
<reference evidence="2 3" key="1">
    <citation type="submission" date="2024-06" db="EMBL/GenBank/DDBJ databases">
        <title>Flavobacterium spp. isolated from glacier.</title>
        <authorList>
            <person name="Han D."/>
        </authorList>
    </citation>
    <scope>NUCLEOTIDE SEQUENCE [LARGE SCALE GENOMIC DNA]</scope>
    <source>
        <strain evidence="2 3">ZS1P70</strain>
    </source>
</reference>
<comment type="caution">
    <text evidence="2">The sequence shown here is derived from an EMBL/GenBank/DDBJ whole genome shotgun (WGS) entry which is preliminary data.</text>
</comment>
<dbReference type="Pfam" id="PF00535">
    <property type="entry name" value="Glycos_transf_2"/>
    <property type="match status" value="1"/>
</dbReference>
<keyword evidence="3" id="KW-1185">Reference proteome</keyword>
<organism evidence="2 3">
    <name type="scientific">Flavobacterium zhoui</name>
    <dbReference type="NCBI Taxonomy" id="3230414"/>
    <lineage>
        <taxon>Bacteria</taxon>
        <taxon>Pseudomonadati</taxon>
        <taxon>Bacteroidota</taxon>
        <taxon>Flavobacteriia</taxon>
        <taxon>Flavobacteriales</taxon>
        <taxon>Flavobacteriaceae</taxon>
        <taxon>Flavobacterium</taxon>
    </lineage>
</organism>
<dbReference type="EMBL" id="JBHZPY010000010">
    <property type="protein sequence ID" value="MFE3871899.1"/>
    <property type="molecule type" value="Genomic_DNA"/>
</dbReference>
<dbReference type="InterPro" id="IPR029044">
    <property type="entry name" value="Nucleotide-diphossugar_trans"/>
</dbReference>